<organism evidence="2 3">
    <name type="scientific">Natronorubrum halalkaliphilum</name>
    <dbReference type="NCBI Taxonomy" id="2691917"/>
    <lineage>
        <taxon>Archaea</taxon>
        <taxon>Methanobacteriati</taxon>
        <taxon>Methanobacteriota</taxon>
        <taxon>Stenosarchaea group</taxon>
        <taxon>Halobacteria</taxon>
        <taxon>Halobacteriales</taxon>
        <taxon>Natrialbaceae</taxon>
        <taxon>Natronorubrum</taxon>
    </lineage>
</organism>
<name>A0A6B0VTD5_9EURY</name>
<dbReference type="AlphaFoldDB" id="A0A6B0VTD5"/>
<protein>
    <recommendedName>
        <fullName evidence="4">DUF1102 domain-containing protein</fullName>
    </recommendedName>
</protein>
<dbReference type="EMBL" id="WUYX01000071">
    <property type="protein sequence ID" value="MXV64624.1"/>
    <property type="molecule type" value="Genomic_DNA"/>
</dbReference>
<dbReference type="Proteomes" id="UP000434101">
    <property type="component" value="Unassembled WGS sequence"/>
</dbReference>
<sequence length="187" mass="19769">MRMNRRNVLVGLGTIVAGGGAALGTGAFSSVAADRDVDIEVADDADAFLSIDIHSDSSDSDFVEKETGDREIVSFDFSGDNDDDGLNDEARTDFHNLITITNNGSNQVTLNITAKNDSGNDVTDGFVAYEGDTPDTEIDDTKLGESGSDDPDDEIAVGFRFDTTNIGAADLEAVDTIEITAEEDEST</sequence>
<evidence type="ECO:0000313" key="3">
    <source>
        <dbReference type="Proteomes" id="UP000434101"/>
    </source>
</evidence>
<accession>A0A6B0VTD5</accession>
<reference evidence="2 3" key="1">
    <citation type="submission" date="2020-01" db="EMBL/GenBank/DDBJ databases">
        <title>Natronorubrum sp. JWXQ-INN 674 isolated from Inner Mongolia Autonomous Region of China.</title>
        <authorList>
            <person name="Xue Q."/>
        </authorList>
    </citation>
    <scope>NUCLEOTIDE SEQUENCE [LARGE SCALE GENOMIC DNA]</scope>
    <source>
        <strain evidence="2 3">JWXQ-INN-674</strain>
    </source>
</reference>
<dbReference type="InterPro" id="IPR006311">
    <property type="entry name" value="TAT_signal"/>
</dbReference>
<evidence type="ECO:0000313" key="2">
    <source>
        <dbReference type="EMBL" id="MXV64624.1"/>
    </source>
</evidence>
<dbReference type="PROSITE" id="PS51318">
    <property type="entry name" value="TAT"/>
    <property type="match status" value="1"/>
</dbReference>
<feature type="region of interest" description="Disordered" evidence="1">
    <location>
        <begin position="131"/>
        <end position="152"/>
    </location>
</feature>
<evidence type="ECO:0000256" key="1">
    <source>
        <dbReference type="SAM" id="MobiDB-lite"/>
    </source>
</evidence>
<evidence type="ECO:0008006" key="4">
    <source>
        <dbReference type="Google" id="ProtNLM"/>
    </source>
</evidence>
<keyword evidence="3" id="KW-1185">Reference proteome</keyword>
<comment type="caution">
    <text evidence="2">The sequence shown here is derived from an EMBL/GenBank/DDBJ whole genome shotgun (WGS) entry which is preliminary data.</text>
</comment>
<gene>
    <name evidence="2" type="ORF">GS429_21610</name>
</gene>
<proteinExistence type="predicted"/>